<dbReference type="Proteomes" id="UP001311915">
    <property type="component" value="Unassembled WGS sequence"/>
</dbReference>
<reference evidence="2 3" key="1">
    <citation type="submission" date="2023-10" db="EMBL/GenBank/DDBJ databases">
        <title>Genome-Wide Identification Analysis in wild type Solanum Pinnatisectum Reveals Some Genes Defensing Phytophthora Infestans.</title>
        <authorList>
            <person name="Sun C."/>
        </authorList>
    </citation>
    <scope>NUCLEOTIDE SEQUENCE [LARGE SCALE GENOMIC DNA]</scope>
    <source>
        <strain evidence="2">LQN</strain>
        <tissue evidence="2">Leaf</tissue>
    </source>
</reference>
<dbReference type="PANTHER" id="PTHR33223:SF11">
    <property type="entry name" value="ELEMENT PROTEIN, PUTATIVE-RELATED"/>
    <property type="match status" value="1"/>
</dbReference>
<dbReference type="AlphaFoldDB" id="A0AAV9K5Y8"/>
<organism evidence="2 3">
    <name type="scientific">Solanum pinnatisectum</name>
    <name type="common">tansyleaf nightshade</name>
    <dbReference type="NCBI Taxonomy" id="50273"/>
    <lineage>
        <taxon>Eukaryota</taxon>
        <taxon>Viridiplantae</taxon>
        <taxon>Streptophyta</taxon>
        <taxon>Embryophyta</taxon>
        <taxon>Tracheophyta</taxon>
        <taxon>Spermatophyta</taxon>
        <taxon>Magnoliopsida</taxon>
        <taxon>eudicotyledons</taxon>
        <taxon>Gunneridae</taxon>
        <taxon>Pentapetalae</taxon>
        <taxon>asterids</taxon>
        <taxon>lamiids</taxon>
        <taxon>Solanales</taxon>
        <taxon>Solanaceae</taxon>
        <taxon>Solanoideae</taxon>
        <taxon>Solaneae</taxon>
        <taxon>Solanum</taxon>
    </lineage>
</organism>
<sequence>MDFIGLRIFPLSLTADAAMWFSELTYNSIYTWDQLHKVFMERYFSVSKKLNHKDKLYNFTALLGKSVSSSWDRFTGFMRSVPNHRIDDELLKKYFYKWQDDNGKAVLDTIARGSYGEQGVFELAFKVPTRIISAKVKETRTRTMETTTKMMKRFDVTDENVKEIRNDLSGIGQKVDAHAVSIKQLEQQFSQLSAATIDPPMPSEVERVIEKDEDDIEVIEDPKVYTEKEAEVTQKVVPMPRPPPPFPQRLVKKIEEGKYRRFIAMLKQLFINVPLIEAPE</sequence>
<name>A0AAV9K5Y8_9SOLN</name>
<feature type="domain" description="Retrotransposon gag" evidence="1">
    <location>
        <begin position="7"/>
        <end position="97"/>
    </location>
</feature>
<keyword evidence="3" id="KW-1185">Reference proteome</keyword>
<gene>
    <name evidence="2" type="ORF">R3W88_029641</name>
</gene>
<evidence type="ECO:0000259" key="1">
    <source>
        <dbReference type="Pfam" id="PF03732"/>
    </source>
</evidence>
<evidence type="ECO:0000313" key="3">
    <source>
        <dbReference type="Proteomes" id="UP001311915"/>
    </source>
</evidence>
<dbReference type="EMBL" id="JAWPEI010000012">
    <property type="protein sequence ID" value="KAK4708716.1"/>
    <property type="molecule type" value="Genomic_DNA"/>
</dbReference>
<evidence type="ECO:0000313" key="2">
    <source>
        <dbReference type="EMBL" id="KAK4708716.1"/>
    </source>
</evidence>
<dbReference type="Pfam" id="PF03732">
    <property type="entry name" value="Retrotrans_gag"/>
    <property type="match status" value="1"/>
</dbReference>
<dbReference type="PANTHER" id="PTHR33223">
    <property type="entry name" value="CCHC-TYPE DOMAIN-CONTAINING PROTEIN"/>
    <property type="match status" value="1"/>
</dbReference>
<proteinExistence type="predicted"/>
<dbReference type="InterPro" id="IPR005162">
    <property type="entry name" value="Retrotrans_gag_dom"/>
</dbReference>
<protein>
    <recommendedName>
        <fullName evidence="1">Retrotransposon gag domain-containing protein</fullName>
    </recommendedName>
</protein>
<accession>A0AAV9K5Y8</accession>
<comment type="caution">
    <text evidence="2">The sequence shown here is derived from an EMBL/GenBank/DDBJ whole genome shotgun (WGS) entry which is preliminary data.</text>
</comment>